<dbReference type="NCBIfam" id="TIGR00232">
    <property type="entry name" value="tktlase_bact"/>
    <property type="match status" value="1"/>
</dbReference>
<feature type="domain" description="Transketolase-like pyrimidine-binding" evidence="20">
    <location>
        <begin position="361"/>
        <end position="532"/>
    </location>
</feature>
<evidence type="ECO:0000256" key="15">
    <source>
        <dbReference type="PIRSR" id="PIRSR605478-2"/>
    </source>
</evidence>
<reference evidence="21 22" key="1">
    <citation type="submission" date="2020-05" db="EMBL/GenBank/DDBJ databases">
        <authorList>
            <person name="Kim M.K."/>
        </authorList>
    </citation>
    <scope>NUCLEOTIDE SEQUENCE [LARGE SCALE GENOMIC DNA]</scope>
    <source>
        <strain evidence="21 22">BT25</strain>
    </source>
</reference>
<dbReference type="GO" id="GO:0046872">
    <property type="term" value="F:metal ion binding"/>
    <property type="evidence" value="ECO:0007669"/>
    <property type="project" value="UniProtKB-KW"/>
</dbReference>
<dbReference type="PANTHER" id="PTHR43522:SF2">
    <property type="entry name" value="TRANSKETOLASE 1-RELATED"/>
    <property type="match status" value="1"/>
</dbReference>
<evidence type="ECO:0000256" key="7">
    <source>
        <dbReference type="ARBA" id="ARBA00022679"/>
    </source>
</evidence>
<evidence type="ECO:0000256" key="18">
    <source>
        <dbReference type="PIRSR" id="PIRSR605478-5"/>
    </source>
</evidence>
<dbReference type="InterPro" id="IPR005478">
    <property type="entry name" value="Transketolase_bac-like"/>
</dbReference>
<feature type="binding site" evidence="15">
    <location>
        <position position="480"/>
    </location>
    <ligand>
        <name>substrate</name>
    </ligand>
</feature>
<feature type="site" description="Important for catalytic activity" evidence="18">
    <location>
        <position position="40"/>
    </location>
</feature>
<dbReference type="GO" id="GO:0019253">
    <property type="term" value="P:reductive pentose-phosphate cycle"/>
    <property type="evidence" value="ECO:0007669"/>
    <property type="project" value="UniProtKB-KW"/>
</dbReference>
<comment type="cofactor">
    <cofactor evidence="17">
        <name>Mg(2+)</name>
        <dbReference type="ChEBI" id="CHEBI:18420"/>
    </cofactor>
    <text evidence="17">Binds 1 Mg(2+) ion per subunit. Can also utilize other divalent metal cations, such as Ca(2+), Mn(2+) and Co(2+).</text>
</comment>
<dbReference type="Proteomes" id="UP000550508">
    <property type="component" value="Unassembled WGS sequence"/>
</dbReference>
<feature type="binding site" evidence="15">
    <location>
        <position position="364"/>
    </location>
    <ligand>
        <name>substrate</name>
    </ligand>
</feature>
<feature type="active site" description="Proton donor" evidence="14">
    <location>
        <position position="418"/>
    </location>
</feature>
<protein>
    <recommendedName>
        <fullName evidence="5 13">Transketolase</fullName>
        <ecNumber evidence="5 13">2.2.1.1</ecNumber>
    </recommendedName>
</protein>
<feature type="binding site" evidence="17">
    <location>
        <position position="199"/>
    </location>
    <ligand>
        <name>Mg(2+)</name>
        <dbReference type="ChEBI" id="CHEBI:18420"/>
    </ligand>
</feature>
<dbReference type="SMART" id="SM00861">
    <property type="entry name" value="Transket_pyr"/>
    <property type="match status" value="1"/>
</dbReference>
<comment type="function">
    <text evidence="19">Catalyzes the transfer of a two-carbon ketol group from a ketose donor to an aldose acceptor, via a covalent intermediate with the cofactor thiamine pyrophosphate.</text>
</comment>
<feature type="binding site" evidence="15">
    <location>
        <position position="468"/>
    </location>
    <ligand>
        <name>substrate</name>
    </ligand>
</feature>
<dbReference type="CDD" id="cd07033">
    <property type="entry name" value="TPP_PYR_DXS_TK_like"/>
    <property type="match status" value="1"/>
</dbReference>
<dbReference type="GO" id="GO:0005829">
    <property type="term" value="C:cytosol"/>
    <property type="evidence" value="ECO:0007669"/>
    <property type="project" value="TreeGrafter"/>
</dbReference>
<dbReference type="InterPro" id="IPR009014">
    <property type="entry name" value="Transketo_C/PFOR_II"/>
</dbReference>
<dbReference type="InterPro" id="IPR005474">
    <property type="entry name" value="Transketolase_N"/>
</dbReference>
<name>A0A849VYW2_9HYPH</name>
<dbReference type="PANTHER" id="PTHR43522">
    <property type="entry name" value="TRANSKETOLASE"/>
    <property type="match status" value="1"/>
</dbReference>
<evidence type="ECO:0000256" key="4">
    <source>
        <dbReference type="ARBA" id="ARBA00011738"/>
    </source>
</evidence>
<comment type="cofactor">
    <cofactor evidence="1">
        <name>Ca(2+)</name>
        <dbReference type="ChEBI" id="CHEBI:29108"/>
    </cofactor>
</comment>
<dbReference type="Gene3D" id="3.40.50.970">
    <property type="match status" value="2"/>
</dbReference>
<evidence type="ECO:0000256" key="10">
    <source>
        <dbReference type="ARBA" id="ARBA00022842"/>
    </source>
</evidence>
<keyword evidence="8 17" id="KW-0479">Metal-binding</keyword>
<dbReference type="AlphaFoldDB" id="A0A849VYW2"/>
<keyword evidence="11 16" id="KW-0786">Thiamine pyrophosphate</keyword>
<comment type="cofactor">
    <cofactor evidence="16">
        <name>thiamine diphosphate</name>
        <dbReference type="ChEBI" id="CHEBI:58937"/>
    </cofactor>
    <text evidence="16">Binds 1 thiamine pyrophosphate per subunit. During the reaction, the substrate forms a covalent intermediate with the cofactor.</text>
</comment>
<feature type="binding site" evidence="16">
    <location>
        <position position="271"/>
    </location>
    <ligand>
        <name>thiamine diphosphate</name>
        <dbReference type="ChEBI" id="CHEBI:58937"/>
    </ligand>
</feature>
<dbReference type="FunFam" id="3.40.50.970:FF:000003">
    <property type="entry name" value="Transketolase"/>
    <property type="match status" value="1"/>
</dbReference>
<comment type="caution">
    <text evidence="21">The sequence shown here is derived from an EMBL/GenBank/DDBJ whole genome shotgun (WGS) entry which is preliminary data.</text>
</comment>
<evidence type="ECO:0000256" key="2">
    <source>
        <dbReference type="ARBA" id="ARBA00001941"/>
    </source>
</evidence>
<comment type="cofactor">
    <cofactor evidence="2">
        <name>Co(2+)</name>
        <dbReference type="ChEBI" id="CHEBI:48828"/>
    </cofactor>
</comment>
<evidence type="ECO:0000256" key="11">
    <source>
        <dbReference type="ARBA" id="ARBA00023052"/>
    </source>
</evidence>
<feature type="binding site" evidence="15">
    <location>
        <position position="271"/>
    </location>
    <ligand>
        <name>substrate</name>
    </ligand>
</feature>
<evidence type="ECO:0000256" key="5">
    <source>
        <dbReference type="ARBA" id="ARBA00013152"/>
    </source>
</evidence>
<evidence type="ECO:0000256" key="16">
    <source>
        <dbReference type="PIRSR" id="PIRSR605478-3"/>
    </source>
</evidence>
<dbReference type="Pfam" id="PF22613">
    <property type="entry name" value="Transketolase_C_1"/>
    <property type="match status" value="1"/>
</dbReference>
<feature type="binding site" evidence="15">
    <location>
        <position position="527"/>
    </location>
    <ligand>
        <name>substrate</name>
    </ligand>
</feature>
<dbReference type="InterPro" id="IPR029061">
    <property type="entry name" value="THDP-binding"/>
</dbReference>
<keyword evidence="22" id="KW-1185">Reference proteome</keyword>
<evidence type="ECO:0000256" key="12">
    <source>
        <dbReference type="ARBA" id="ARBA00049473"/>
    </source>
</evidence>
<comment type="catalytic activity">
    <reaction evidence="12 19">
        <text>D-sedoheptulose 7-phosphate + D-glyceraldehyde 3-phosphate = aldehydo-D-ribose 5-phosphate + D-xylulose 5-phosphate</text>
        <dbReference type="Rhea" id="RHEA:10508"/>
        <dbReference type="ChEBI" id="CHEBI:57483"/>
        <dbReference type="ChEBI" id="CHEBI:57737"/>
        <dbReference type="ChEBI" id="CHEBI:58273"/>
        <dbReference type="ChEBI" id="CHEBI:59776"/>
        <dbReference type="EC" id="2.2.1.1"/>
    </reaction>
</comment>
<dbReference type="PROSITE" id="PS00801">
    <property type="entry name" value="TRANSKETOLASE_1"/>
    <property type="match status" value="1"/>
</dbReference>
<feature type="binding site" evidence="15">
    <location>
        <position position="40"/>
    </location>
    <ligand>
        <name>substrate</name>
    </ligand>
</feature>
<dbReference type="GO" id="GO:0004802">
    <property type="term" value="F:transketolase activity"/>
    <property type="evidence" value="ECO:0007669"/>
    <property type="project" value="UniProtKB-UniRule"/>
</dbReference>
<feature type="binding site" evidence="16">
    <location>
        <position position="444"/>
    </location>
    <ligand>
        <name>thiamine diphosphate</name>
        <dbReference type="ChEBI" id="CHEBI:58937"/>
    </ligand>
</feature>
<evidence type="ECO:0000256" key="17">
    <source>
        <dbReference type="PIRSR" id="PIRSR605478-4"/>
    </source>
</evidence>
<dbReference type="SUPFAM" id="SSF52518">
    <property type="entry name" value="Thiamin diphosphate-binding fold (THDP-binding)"/>
    <property type="match status" value="2"/>
</dbReference>
<evidence type="ECO:0000256" key="1">
    <source>
        <dbReference type="ARBA" id="ARBA00001913"/>
    </source>
</evidence>
<dbReference type="RefSeq" id="WP_113280411.1">
    <property type="nucleotide sequence ID" value="NZ_JABUMX010000006.1"/>
</dbReference>
<feature type="binding site" evidence="15">
    <location>
        <position position="476"/>
    </location>
    <ligand>
        <name>substrate</name>
    </ligand>
</feature>
<evidence type="ECO:0000256" key="3">
    <source>
        <dbReference type="ARBA" id="ARBA00007131"/>
    </source>
</evidence>
<keyword evidence="10 17" id="KW-0460">Magnesium</keyword>
<dbReference type="CDD" id="cd02012">
    <property type="entry name" value="TPP_TK"/>
    <property type="match status" value="1"/>
</dbReference>
<feature type="binding site" evidence="17">
    <location>
        <position position="167"/>
    </location>
    <ligand>
        <name>Mg(2+)</name>
        <dbReference type="ChEBI" id="CHEBI:18420"/>
    </ligand>
</feature>
<evidence type="ECO:0000256" key="8">
    <source>
        <dbReference type="ARBA" id="ARBA00022723"/>
    </source>
</evidence>
<feature type="binding site" evidence="16">
    <location>
        <begin position="129"/>
        <end position="131"/>
    </location>
    <ligand>
        <name>thiamine diphosphate</name>
        <dbReference type="ChEBI" id="CHEBI:58937"/>
    </ligand>
</feature>
<dbReference type="InterPro" id="IPR049557">
    <property type="entry name" value="Transketolase_CS"/>
</dbReference>
<comment type="cofactor">
    <cofactor evidence="19">
        <name>Mg(2+)</name>
        <dbReference type="ChEBI" id="CHEBI:18420"/>
    </cofactor>
    <cofactor evidence="19">
        <name>Ca(2+)</name>
        <dbReference type="ChEBI" id="CHEBI:29108"/>
    </cofactor>
    <cofactor evidence="19">
        <name>Mn(2+)</name>
        <dbReference type="ChEBI" id="CHEBI:29035"/>
    </cofactor>
    <cofactor evidence="19">
        <name>Co(2+)</name>
        <dbReference type="ChEBI" id="CHEBI:48828"/>
    </cofactor>
    <text evidence="19">Binds 1 Mg(2+) ion per subunit. Can also utilize other divalent metal cations, such as Ca(2+), Mn(2+) and Co(2+).</text>
</comment>
<organism evidence="21 22">
    <name type="scientific">Phyllobacterium pellucidum</name>
    <dbReference type="NCBI Taxonomy" id="2740464"/>
    <lineage>
        <taxon>Bacteria</taxon>
        <taxon>Pseudomonadati</taxon>
        <taxon>Pseudomonadota</taxon>
        <taxon>Alphaproteobacteria</taxon>
        <taxon>Hyphomicrobiales</taxon>
        <taxon>Phyllobacteriaceae</taxon>
        <taxon>Phyllobacterium</taxon>
    </lineage>
</organism>
<dbReference type="GO" id="GO:0009052">
    <property type="term" value="P:pentose-phosphate shunt, non-oxidative branch"/>
    <property type="evidence" value="ECO:0007669"/>
    <property type="project" value="UniProtKB-ARBA"/>
</dbReference>
<evidence type="ECO:0000256" key="9">
    <source>
        <dbReference type="ARBA" id="ARBA00022837"/>
    </source>
</evidence>
<dbReference type="EC" id="2.2.1.1" evidence="5 13"/>
<feature type="site" description="Important for catalytic activity" evidence="18">
    <location>
        <position position="271"/>
    </location>
</feature>
<evidence type="ECO:0000256" key="19">
    <source>
        <dbReference type="RuleBase" id="RU004996"/>
    </source>
</evidence>
<evidence type="ECO:0000313" key="22">
    <source>
        <dbReference type="Proteomes" id="UP000550508"/>
    </source>
</evidence>
<dbReference type="Pfam" id="PF00456">
    <property type="entry name" value="Transketolase_N"/>
    <property type="match status" value="1"/>
</dbReference>
<evidence type="ECO:0000256" key="14">
    <source>
        <dbReference type="PIRSR" id="PIRSR605478-1"/>
    </source>
</evidence>
<dbReference type="InterPro" id="IPR020826">
    <property type="entry name" value="Transketolase_BS"/>
</dbReference>
<dbReference type="SUPFAM" id="SSF52922">
    <property type="entry name" value="TK C-terminal domain-like"/>
    <property type="match status" value="1"/>
</dbReference>
<keyword evidence="7 19" id="KW-0808">Transferase</keyword>
<keyword evidence="9 19" id="KW-0106">Calcium</keyword>
<evidence type="ECO:0000256" key="13">
    <source>
        <dbReference type="NCBIfam" id="TIGR00232"/>
    </source>
</evidence>
<keyword evidence="6" id="KW-0113">Calvin cycle</keyword>
<feature type="binding site" evidence="17">
    <location>
        <position position="197"/>
    </location>
    <ligand>
        <name>Mg(2+)</name>
        <dbReference type="ChEBI" id="CHEBI:18420"/>
    </ligand>
</feature>
<comment type="subunit">
    <text evidence="4 19">Homodimer.</text>
</comment>
<feature type="binding site" evidence="16">
    <location>
        <position position="168"/>
    </location>
    <ligand>
        <name>thiamine diphosphate</name>
        <dbReference type="ChEBI" id="CHEBI:58937"/>
    </ligand>
</feature>
<dbReference type="FunFam" id="3.40.50.920:FF:000003">
    <property type="entry name" value="Transketolase"/>
    <property type="match status" value="1"/>
</dbReference>
<feature type="binding site" evidence="16">
    <location>
        <position position="80"/>
    </location>
    <ligand>
        <name>thiamine diphosphate</name>
        <dbReference type="ChEBI" id="CHEBI:58937"/>
    </ligand>
</feature>
<dbReference type="InterPro" id="IPR033247">
    <property type="entry name" value="Transketolase_fam"/>
</dbReference>
<proteinExistence type="inferred from homology"/>
<sequence length="672" mass="73325">MNTQAFLQETPTAEIVSESDMANAIRALAMDSVQKANSGHPGMPMGMADVATVLFNRFIKLDPLHPQWPDRDRFVLSAGHGSMLQYALHYLIGYPDMPIEELQRFRQLGAKTAGHPEYGHAQGIETTTGPLGQGLATAVGMAMAERLLRQRYGEEIVDHFTYVIAGDGCLQEGISHEAIDLAGHLKLARLVVLWDNNSISIDGPTSLSTSMDQLARFKAAGFEVEEIDGHDFEAIAAAITRARLSDRPSLISCRTIIGKGAPKLQGTEKTHGAPLGEAEIAATRLAIDWPHQPFDVPEAIVETWRNVARRGADERREWCVRLSASLQTEAFKQEVQKELPAELFDALNAFRREHVEKATKAATRKASEMVLGVINGATQITIGGSADLTHSNLTITPGLRDITSDDFTGRYIHYGIREHAMAAAMNGIALHGGFIPYGGTFLAFADYARGAIRLSALMGQQVIYVMTHDSIGLGEDGPTHQPIEHLAMLRATPGINVFRPADIIETAECWELALRYTDRPSIIVLSRQNLPMLRQGHVEENRSARGAYVLREPAEPRAVTLLATGSEVEIACTAADILRGQHKIAAAVVSMPSWELFEAQTPAYRRSVLAAAPRVGIEAAARLGWDRWIGEKGDFIGMQGFGASAPASDLYRHFGITPENIVATARKLVNKE</sequence>
<dbReference type="InterPro" id="IPR005475">
    <property type="entry name" value="Transketolase-like_Pyr-bd"/>
</dbReference>
<dbReference type="FunFam" id="3.40.50.970:FF:000004">
    <property type="entry name" value="Transketolase"/>
    <property type="match status" value="1"/>
</dbReference>
<evidence type="ECO:0000256" key="6">
    <source>
        <dbReference type="ARBA" id="ARBA00022567"/>
    </source>
</evidence>
<accession>A0A849VYW2</accession>
<comment type="similarity">
    <text evidence="3 19">Belongs to the transketolase family.</text>
</comment>
<dbReference type="PROSITE" id="PS00802">
    <property type="entry name" value="TRANSKETOLASE_2"/>
    <property type="match status" value="1"/>
</dbReference>
<evidence type="ECO:0000259" key="20">
    <source>
        <dbReference type="SMART" id="SM00861"/>
    </source>
</evidence>
<dbReference type="InterPro" id="IPR055152">
    <property type="entry name" value="Transketolase-like_C_2"/>
</dbReference>
<dbReference type="EMBL" id="JABUMX010000006">
    <property type="protein sequence ID" value="NTS33537.1"/>
    <property type="molecule type" value="Genomic_DNA"/>
</dbReference>
<evidence type="ECO:0000313" key="21">
    <source>
        <dbReference type="EMBL" id="NTS33537.1"/>
    </source>
</evidence>
<dbReference type="Gene3D" id="3.40.50.920">
    <property type="match status" value="1"/>
</dbReference>
<feature type="binding site" evidence="16">
    <location>
        <position position="197"/>
    </location>
    <ligand>
        <name>thiamine diphosphate</name>
        <dbReference type="ChEBI" id="CHEBI:58937"/>
    </ligand>
</feature>
<gene>
    <name evidence="21" type="primary">tkt</name>
    <name evidence="21" type="ORF">HQ945_19965</name>
</gene>
<dbReference type="Pfam" id="PF02779">
    <property type="entry name" value="Transket_pyr"/>
    <property type="match status" value="1"/>
</dbReference>
<feature type="binding site" evidence="15">
    <location>
        <position position="391"/>
    </location>
    <ligand>
        <name>substrate</name>
    </ligand>
</feature>